<evidence type="ECO:0000313" key="2">
    <source>
        <dbReference type="Proteomes" id="UP001202328"/>
    </source>
</evidence>
<proteinExistence type="predicted"/>
<keyword evidence="2" id="KW-1185">Reference proteome</keyword>
<comment type="caution">
    <text evidence="1">The sequence shown here is derived from an EMBL/GenBank/DDBJ whole genome shotgun (WGS) entry which is preliminary data.</text>
</comment>
<reference evidence="1" key="1">
    <citation type="submission" date="2022-04" db="EMBL/GenBank/DDBJ databases">
        <title>A functionally conserved STORR gene fusion in Papaver species that diverged 16.8 million years ago.</title>
        <authorList>
            <person name="Catania T."/>
        </authorList>
    </citation>
    <scope>NUCLEOTIDE SEQUENCE</scope>
    <source>
        <strain evidence="1">S-188037</strain>
    </source>
</reference>
<organism evidence="1 2">
    <name type="scientific">Papaver atlanticum</name>
    <dbReference type="NCBI Taxonomy" id="357466"/>
    <lineage>
        <taxon>Eukaryota</taxon>
        <taxon>Viridiplantae</taxon>
        <taxon>Streptophyta</taxon>
        <taxon>Embryophyta</taxon>
        <taxon>Tracheophyta</taxon>
        <taxon>Spermatophyta</taxon>
        <taxon>Magnoliopsida</taxon>
        <taxon>Ranunculales</taxon>
        <taxon>Papaveraceae</taxon>
        <taxon>Papaveroideae</taxon>
        <taxon>Papaver</taxon>
    </lineage>
</organism>
<dbReference type="EMBL" id="JAJJMB010009816">
    <property type="protein sequence ID" value="KAI3912223.1"/>
    <property type="molecule type" value="Genomic_DNA"/>
</dbReference>
<dbReference type="AlphaFoldDB" id="A0AAD4XFJ3"/>
<evidence type="ECO:0000313" key="1">
    <source>
        <dbReference type="EMBL" id="KAI3912223.1"/>
    </source>
</evidence>
<gene>
    <name evidence="1" type="ORF">MKW98_012034</name>
</gene>
<name>A0AAD4XFJ3_9MAGN</name>
<dbReference type="Proteomes" id="UP001202328">
    <property type="component" value="Unassembled WGS sequence"/>
</dbReference>
<protein>
    <submittedName>
        <fullName evidence="1">Uncharacterized protein</fullName>
    </submittedName>
</protein>
<sequence>MYLVRFNLFSGKSTDLSFRIRPCYPCPRLEKWVAGSEEMQYRLAKRQSHNAGAYSVPPIPSDMMAVYIC</sequence>
<accession>A0AAD4XFJ3</accession>